<feature type="chain" id="PRO_5012724594" description="ABC transporter substrate-binding protein" evidence="4">
    <location>
        <begin position="22"/>
        <end position="444"/>
    </location>
</feature>
<protein>
    <recommendedName>
        <fullName evidence="7">ABC transporter substrate-binding protein</fullName>
    </recommendedName>
</protein>
<dbReference type="PANTHER" id="PTHR42953:SF3">
    <property type="entry name" value="HIGH-AFFINITY ZINC UPTAKE SYSTEM PROTEIN ZNUA"/>
    <property type="match status" value="1"/>
</dbReference>
<dbReference type="Gene3D" id="3.40.50.1980">
    <property type="entry name" value="Nitrogenase molybdenum iron protein domain"/>
    <property type="match status" value="2"/>
</dbReference>
<dbReference type="InterPro" id="IPR006311">
    <property type="entry name" value="TAT_signal"/>
</dbReference>
<evidence type="ECO:0000256" key="2">
    <source>
        <dbReference type="ARBA" id="ARBA00022448"/>
    </source>
</evidence>
<evidence type="ECO:0000313" key="5">
    <source>
        <dbReference type="EMBL" id="APT90813.1"/>
    </source>
</evidence>
<dbReference type="InterPro" id="IPR019546">
    <property type="entry name" value="TAT_signal_bac_arc"/>
</dbReference>
<dbReference type="EMBL" id="CP009248">
    <property type="protein sequence ID" value="APT90813.1"/>
    <property type="molecule type" value="Genomic_DNA"/>
</dbReference>
<name>A0A1L7CYD7_9CORY</name>
<organism evidence="5 6">
    <name type="scientific">Corynebacterium sphenisci DSM 44792</name>
    <dbReference type="NCBI Taxonomy" id="1437874"/>
    <lineage>
        <taxon>Bacteria</taxon>
        <taxon>Bacillati</taxon>
        <taxon>Actinomycetota</taxon>
        <taxon>Actinomycetes</taxon>
        <taxon>Mycobacteriales</taxon>
        <taxon>Corynebacteriaceae</taxon>
        <taxon>Corynebacterium</taxon>
    </lineage>
</organism>
<dbReference type="InterPro" id="IPR006127">
    <property type="entry name" value="ZnuA-like"/>
</dbReference>
<keyword evidence="3 4" id="KW-0732">Signal</keyword>
<comment type="similarity">
    <text evidence="1">Belongs to the bacterial solute-binding protein 9 family.</text>
</comment>
<dbReference type="STRING" id="1437874.CSPHI_06860"/>
<dbReference type="PROSITE" id="PS51318">
    <property type="entry name" value="TAT"/>
    <property type="match status" value="1"/>
</dbReference>
<dbReference type="PANTHER" id="PTHR42953">
    <property type="entry name" value="HIGH-AFFINITY ZINC UPTAKE SYSTEM PROTEIN ZNUA-RELATED"/>
    <property type="match status" value="1"/>
</dbReference>
<dbReference type="InterPro" id="IPR050492">
    <property type="entry name" value="Bact_metal-bind_prot9"/>
</dbReference>
<dbReference type="GO" id="GO:0046872">
    <property type="term" value="F:metal ion binding"/>
    <property type="evidence" value="ECO:0007669"/>
    <property type="project" value="InterPro"/>
</dbReference>
<dbReference type="InterPro" id="IPR006129">
    <property type="entry name" value="AdhesinB"/>
</dbReference>
<evidence type="ECO:0000256" key="4">
    <source>
        <dbReference type="SAM" id="SignalP"/>
    </source>
</evidence>
<dbReference type="RefSeq" id="WP_075692058.1">
    <property type="nucleotide sequence ID" value="NZ_CP009248.1"/>
</dbReference>
<dbReference type="NCBIfam" id="TIGR01409">
    <property type="entry name" value="TAT_signal_seq"/>
    <property type="match status" value="1"/>
</dbReference>
<dbReference type="GO" id="GO:0007155">
    <property type="term" value="P:cell adhesion"/>
    <property type="evidence" value="ECO:0007669"/>
    <property type="project" value="InterPro"/>
</dbReference>
<proteinExistence type="inferred from homology"/>
<dbReference type="AlphaFoldDB" id="A0A1L7CYD7"/>
<dbReference type="KEGG" id="csph:CSPHI_06860"/>
<evidence type="ECO:0000256" key="3">
    <source>
        <dbReference type="ARBA" id="ARBA00022729"/>
    </source>
</evidence>
<evidence type="ECO:0000256" key="1">
    <source>
        <dbReference type="ARBA" id="ARBA00011028"/>
    </source>
</evidence>
<keyword evidence="2" id="KW-0813">Transport</keyword>
<dbReference type="OrthoDB" id="9810636at2"/>
<dbReference type="PROSITE" id="PS51257">
    <property type="entry name" value="PROKAR_LIPOPROTEIN"/>
    <property type="match status" value="1"/>
</dbReference>
<evidence type="ECO:0000313" key="6">
    <source>
        <dbReference type="Proteomes" id="UP000185469"/>
    </source>
</evidence>
<gene>
    <name evidence="5" type="ORF">CSPHI_06860</name>
</gene>
<dbReference type="Proteomes" id="UP000185469">
    <property type="component" value="Chromosome"/>
</dbReference>
<dbReference type="Pfam" id="PF01297">
    <property type="entry name" value="ZnuA"/>
    <property type="match status" value="1"/>
</dbReference>
<keyword evidence="6" id="KW-1185">Reference proteome</keyword>
<reference evidence="5 6" key="1">
    <citation type="submission" date="2014-08" db="EMBL/GenBank/DDBJ databases">
        <title>Complete genome sequence of Corynebacterium sphenisci CECT 5990(T) (=DSM 44792(T)), isolated from healthy wild penguins.</title>
        <authorList>
            <person name="Ruckert C."/>
            <person name="Albersmeier A."/>
            <person name="Winkler A."/>
            <person name="Kalinowski J."/>
        </authorList>
    </citation>
    <scope>NUCLEOTIDE SEQUENCE [LARGE SCALE GENOMIC DNA]</scope>
    <source>
        <strain evidence="5 6">DSM 44792</strain>
    </source>
</reference>
<dbReference type="GO" id="GO:0030001">
    <property type="term" value="P:metal ion transport"/>
    <property type="evidence" value="ECO:0007669"/>
    <property type="project" value="InterPro"/>
</dbReference>
<accession>A0A1L7CYD7</accession>
<feature type="signal peptide" evidence="4">
    <location>
        <begin position="1"/>
        <end position="21"/>
    </location>
</feature>
<evidence type="ECO:0008006" key="7">
    <source>
        <dbReference type="Google" id="ProtNLM"/>
    </source>
</evidence>
<sequence length="444" mass="48061">MHTRRSFLKSLALLGAAGALAGCRGQSPTAADPAAVGASGKPVVYASFYPIHSLVSAIAGDALEVRAFLPPGQDPHLWEPSPRAMQGLARADLLVVNGANMEPWLPQVRANLPDLEILVLSDYVELITYKGAAAIGEFQYLAAAPLTPGADYRLAFGHTHERTMRAAFFTAPAGASERDLVARGKEVMEDQGTEVRQKESVELVDGEVLKIDMGHESGNIDFRVPAGEADWYFVADRVSQDILSYDIIDDSGAKVPTDPVIDGSSSGTDEITFDPHSWMSVINAKRYCNAIHGTLGELWPEQEGAFGKGKFALVRELTRLQGEYKEIFGAADRQEFIVSHNGFAYLARDFGLQQRSLQGLTTNEAPSLYSLVAAIRYVRAEGIRIVYHELGVEDPGIETIVGEVGGETLPLASMEHVSVEDGPFGEGYLGYLRMNLENLAASIH</sequence>
<dbReference type="PRINTS" id="PR00691">
    <property type="entry name" value="ADHESINB"/>
</dbReference>
<dbReference type="SUPFAM" id="SSF53807">
    <property type="entry name" value="Helical backbone' metal receptor"/>
    <property type="match status" value="1"/>
</dbReference>